<dbReference type="RefSeq" id="WP_378201586.1">
    <property type="nucleotide sequence ID" value="NZ_JBHMBK010000030.1"/>
</dbReference>
<evidence type="ECO:0000313" key="4">
    <source>
        <dbReference type="EMBL" id="MFB9688840.1"/>
    </source>
</evidence>
<dbReference type="SUPFAM" id="SSF46955">
    <property type="entry name" value="Putative DNA-binding domain"/>
    <property type="match status" value="1"/>
</dbReference>
<dbReference type="InterPro" id="IPR047057">
    <property type="entry name" value="MerR_fam"/>
</dbReference>
<evidence type="ECO:0000259" key="3">
    <source>
        <dbReference type="PROSITE" id="PS50937"/>
    </source>
</evidence>
<sequence length="141" mass="15533">MNMVSIGEFSRLSRLSAKALRLYGELGLLVPAHVDAETGYRWYAVTQLDHARLVASLRRAEVPLARIRTSWPWTRHRPPRRSGSTGPTPKPSTPPGAFWWATSLITFEEGSPVWTRSRSATSPNAACSAGSAGCSRTNWNP</sequence>
<dbReference type="Gene3D" id="1.10.1660.10">
    <property type="match status" value="1"/>
</dbReference>
<evidence type="ECO:0000256" key="2">
    <source>
        <dbReference type="SAM" id="MobiDB-lite"/>
    </source>
</evidence>
<dbReference type="InterPro" id="IPR000551">
    <property type="entry name" value="MerR-type_HTH_dom"/>
</dbReference>
<keyword evidence="1 4" id="KW-0238">DNA-binding</keyword>
<name>A0ABV5UEQ0_9PSEU</name>
<evidence type="ECO:0000256" key="1">
    <source>
        <dbReference type="ARBA" id="ARBA00023125"/>
    </source>
</evidence>
<feature type="region of interest" description="Disordered" evidence="2">
    <location>
        <begin position="118"/>
        <end position="141"/>
    </location>
</feature>
<dbReference type="Pfam" id="PF00376">
    <property type="entry name" value="MerR"/>
    <property type="match status" value="1"/>
</dbReference>
<evidence type="ECO:0000313" key="5">
    <source>
        <dbReference type="Proteomes" id="UP001589535"/>
    </source>
</evidence>
<feature type="domain" description="HTH merR-type" evidence="3">
    <location>
        <begin position="3"/>
        <end position="68"/>
    </location>
</feature>
<dbReference type="InterPro" id="IPR009061">
    <property type="entry name" value="DNA-bd_dom_put_sf"/>
</dbReference>
<dbReference type="PROSITE" id="PS50937">
    <property type="entry name" value="HTH_MERR_2"/>
    <property type="match status" value="1"/>
</dbReference>
<dbReference type="Proteomes" id="UP001589535">
    <property type="component" value="Unassembled WGS sequence"/>
</dbReference>
<accession>A0ABV5UEQ0</accession>
<proteinExistence type="predicted"/>
<keyword evidence="5" id="KW-1185">Reference proteome</keyword>
<comment type="caution">
    <text evidence="4">The sequence shown here is derived from an EMBL/GenBank/DDBJ whole genome shotgun (WGS) entry which is preliminary data.</text>
</comment>
<protein>
    <submittedName>
        <fullName evidence="4">MerR family DNA-binding transcriptional regulator</fullName>
    </submittedName>
</protein>
<organism evidence="4 5">
    <name type="scientific">Amycolatopsis plumensis</name>
    <dbReference type="NCBI Taxonomy" id="236508"/>
    <lineage>
        <taxon>Bacteria</taxon>
        <taxon>Bacillati</taxon>
        <taxon>Actinomycetota</taxon>
        <taxon>Actinomycetes</taxon>
        <taxon>Pseudonocardiales</taxon>
        <taxon>Pseudonocardiaceae</taxon>
        <taxon>Amycolatopsis</taxon>
    </lineage>
</organism>
<dbReference type="EMBL" id="JBHMBK010000030">
    <property type="protein sequence ID" value="MFB9688840.1"/>
    <property type="molecule type" value="Genomic_DNA"/>
</dbReference>
<dbReference type="GO" id="GO:0003677">
    <property type="term" value="F:DNA binding"/>
    <property type="evidence" value="ECO:0007669"/>
    <property type="project" value="UniProtKB-KW"/>
</dbReference>
<gene>
    <name evidence="4" type="ORF">ACFFTO_32085</name>
</gene>
<dbReference type="PANTHER" id="PTHR30204">
    <property type="entry name" value="REDOX-CYCLING DRUG-SENSING TRANSCRIPTIONAL ACTIVATOR SOXR"/>
    <property type="match status" value="1"/>
</dbReference>
<feature type="region of interest" description="Disordered" evidence="2">
    <location>
        <begin position="73"/>
        <end position="97"/>
    </location>
</feature>
<dbReference type="SMART" id="SM00422">
    <property type="entry name" value="HTH_MERR"/>
    <property type="match status" value="1"/>
</dbReference>
<reference evidence="4 5" key="1">
    <citation type="submission" date="2024-09" db="EMBL/GenBank/DDBJ databases">
        <authorList>
            <person name="Sun Q."/>
            <person name="Mori K."/>
        </authorList>
    </citation>
    <scope>NUCLEOTIDE SEQUENCE [LARGE SCALE GENOMIC DNA]</scope>
    <source>
        <strain evidence="4 5">JCM 13852</strain>
    </source>
</reference>
<dbReference type="PANTHER" id="PTHR30204:SF97">
    <property type="entry name" value="MERR FAMILY REGULATORY PROTEIN"/>
    <property type="match status" value="1"/>
</dbReference>
<feature type="compositionally biased region" description="Low complexity" evidence="2">
    <location>
        <begin position="125"/>
        <end position="135"/>
    </location>
</feature>